<gene>
    <name evidence="2" type="ORF">BDV98DRAFT_572425</name>
</gene>
<organism evidence="2 3">
    <name type="scientific">Pterulicium gracile</name>
    <dbReference type="NCBI Taxonomy" id="1884261"/>
    <lineage>
        <taxon>Eukaryota</taxon>
        <taxon>Fungi</taxon>
        <taxon>Dikarya</taxon>
        <taxon>Basidiomycota</taxon>
        <taxon>Agaricomycotina</taxon>
        <taxon>Agaricomycetes</taxon>
        <taxon>Agaricomycetidae</taxon>
        <taxon>Agaricales</taxon>
        <taxon>Pleurotineae</taxon>
        <taxon>Pterulaceae</taxon>
        <taxon>Pterulicium</taxon>
    </lineage>
</organism>
<dbReference type="GO" id="GO:0016747">
    <property type="term" value="F:acyltransferase activity, transferring groups other than amino-acyl groups"/>
    <property type="evidence" value="ECO:0007669"/>
    <property type="project" value="InterPro"/>
</dbReference>
<dbReference type="InterPro" id="IPR000182">
    <property type="entry name" value="GNAT_dom"/>
</dbReference>
<dbReference type="InterPro" id="IPR016181">
    <property type="entry name" value="Acyl_CoA_acyltransferase"/>
</dbReference>
<dbReference type="STRING" id="1884261.A0A5C3QJT6"/>
<sequence length="169" mass="18475">MAGAAFIGGEIYFARKQGKVVGVAAWYPPGRAAYDSEEAKTEVMQPFLDAHPQELKEWQLTVFRPGYSKLTDESFGSGYKLGSYHLQAIAVLPEYQGKGISRQLIEHVKDTIAHPHGIPVCLEATSQRNADIYSRIGFRHVGQGTFEGAASVGGKFTFYCMVSEPGRSG</sequence>
<evidence type="ECO:0000259" key="1">
    <source>
        <dbReference type="PROSITE" id="PS51186"/>
    </source>
</evidence>
<dbReference type="OrthoDB" id="61113at2759"/>
<accession>A0A5C3QJT6</accession>
<evidence type="ECO:0000313" key="2">
    <source>
        <dbReference type="EMBL" id="TFK98613.1"/>
    </source>
</evidence>
<protein>
    <recommendedName>
        <fullName evidence="1">N-acetyltransferase domain-containing protein</fullName>
    </recommendedName>
</protein>
<dbReference type="PROSITE" id="PS51186">
    <property type="entry name" value="GNAT"/>
    <property type="match status" value="1"/>
</dbReference>
<dbReference type="PANTHER" id="PTHR42791">
    <property type="entry name" value="GNAT FAMILY ACETYLTRANSFERASE"/>
    <property type="match status" value="1"/>
</dbReference>
<dbReference type="SUPFAM" id="SSF55729">
    <property type="entry name" value="Acyl-CoA N-acyltransferases (Nat)"/>
    <property type="match status" value="1"/>
</dbReference>
<dbReference type="Pfam" id="PF13673">
    <property type="entry name" value="Acetyltransf_10"/>
    <property type="match status" value="1"/>
</dbReference>
<evidence type="ECO:0000313" key="3">
    <source>
        <dbReference type="Proteomes" id="UP000305067"/>
    </source>
</evidence>
<feature type="domain" description="N-acetyltransferase" evidence="1">
    <location>
        <begin position="1"/>
        <end position="163"/>
    </location>
</feature>
<reference evidence="2 3" key="1">
    <citation type="journal article" date="2019" name="Nat. Ecol. Evol.">
        <title>Megaphylogeny resolves global patterns of mushroom evolution.</title>
        <authorList>
            <person name="Varga T."/>
            <person name="Krizsan K."/>
            <person name="Foldi C."/>
            <person name="Dima B."/>
            <person name="Sanchez-Garcia M."/>
            <person name="Sanchez-Ramirez S."/>
            <person name="Szollosi G.J."/>
            <person name="Szarkandi J.G."/>
            <person name="Papp V."/>
            <person name="Albert L."/>
            <person name="Andreopoulos W."/>
            <person name="Angelini C."/>
            <person name="Antonin V."/>
            <person name="Barry K.W."/>
            <person name="Bougher N.L."/>
            <person name="Buchanan P."/>
            <person name="Buyck B."/>
            <person name="Bense V."/>
            <person name="Catcheside P."/>
            <person name="Chovatia M."/>
            <person name="Cooper J."/>
            <person name="Damon W."/>
            <person name="Desjardin D."/>
            <person name="Finy P."/>
            <person name="Geml J."/>
            <person name="Haridas S."/>
            <person name="Hughes K."/>
            <person name="Justo A."/>
            <person name="Karasinski D."/>
            <person name="Kautmanova I."/>
            <person name="Kiss B."/>
            <person name="Kocsube S."/>
            <person name="Kotiranta H."/>
            <person name="LaButti K.M."/>
            <person name="Lechner B.E."/>
            <person name="Liimatainen K."/>
            <person name="Lipzen A."/>
            <person name="Lukacs Z."/>
            <person name="Mihaltcheva S."/>
            <person name="Morgado L.N."/>
            <person name="Niskanen T."/>
            <person name="Noordeloos M.E."/>
            <person name="Ohm R.A."/>
            <person name="Ortiz-Santana B."/>
            <person name="Ovrebo C."/>
            <person name="Racz N."/>
            <person name="Riley R."/>
            <person name="Savchenko A."/>
            <person name="Shiryaev A."/>
            <person name="Soop K."/>
            <person name="Spirin V."/>
            <person name="Szebenyi C."/>
            <person name="Tomsovsky M."/>
            <person name="Tulloss R.E."/>
            <person name="Uehling J."/>
            <person name="Grigoriev I.V."/>
            <person name="Vagvolgyi C."/>
            <person name="Papp T."/>
            <person name="Martin F.M."/>
            <person name="Miettinen O."/>
            <person name="Hibbett D.S."/>
            <person name="Nagy L.G."/>
        </authorList>
    </citation>
    <scope>NUCLEOTIDE SEQUENCE [LARGE SCALE GENOMIC DNA]</scope>
    <source>
        <strain evidence="2 3">CBS 309.79</strain>
    </source>
</reference>
<dbReference type="Proteomes" id="UP000305067">
    <property type="component" value="Unassembled WGS sequence"/>
</dbReference>
<dbReference type="AlphaFoldDB" id="A0A5C3QJT6"/>
<keyword evidence="3" id="KW-1185">Reference proteome</keyword>
<dbReference type="Gene3D" id="3.40.630.30">
    <property type="match status" value="1"/>
</dbReference>
<proteinExistence type="predicted"/>
<name>A0A5C3QJT6_9AGAR</name>
<dbReference type="CDD" id="cd04301">
    <property type="entry name" value="NAT_SF"/>
    <property type="match status" value="1"/>
</dbReference>
<dbReference type="PANTHER" id="PTHR42791:SF1">
    <property type="entry name" value="N-ACETYLTRANSFERASE DOMAIN-CONTAINING PROTEIN"/>
    <property type="match status" value="1"/>
</dbReference>
<dbReference type="EMBL" id="ML178838">
    <property type="protein sequence ID" value="TFK98613.1"/>
    <property type="molecule type" value="Genomic_DNA"/>
</dbReference>
<dbReference type="InterPro" id="IPR052523">
    <property type="entry name" value="Trichothecene_AcTrans"/>
</dbReference>